<evidence type="ECO:0000256" key="1">
    <source>
        <dbReference type="SAM" id="MobiDB-lite"/>
    </source>
</evidence>
<feature type="compositionally biased region" description="Basic and acidic residues" evidence="1">
    <location>
        <begin position="60"/>
        <end position="73"/>
    </location>
</feature>
<sequence>MSKCSIQIMRKRGSLPPVDLVCSEPCICKVYSILKAASTPPRPTHAKPGKPCASASRACRGRDAEPRSTAKPDRIRPNFACRRIRYGRPGSSCNALHLLQNPVLLCHSPVLLSKYSLSKGPISHRPHSPRNRGNTWWSSQCPTLLSLYQNPTWHFSSARPASNQ</sequence>
<evidence type="ECO:0000313" key="3">
    <source>
        <dbReference type="Proteomes" id="UP000800040"/>
    </source>
</evidence>
<dbReference type="Proteomes" id="UP000800040">
    <property type="component" value="Unassembled WGS sequence"/>
</dbReference>
<name>A0A6A5KI14_9PLEO</name>
<evidence type="ECO:0000313" key="2">
    <source>
        <dbReference type="EMBL" id="KAF1835760.1"/>
    </source>
</evidence>
<protein>
    <submittedName>
        <fullName evidence="2">Uncharacterized protein</fullName>
    </submittedName>
</protein>
<accession>A0A6A5KI14</accession>
<reference evidence="2" key="1">
    <citation type="submission" date="2020-01" db="EMBL/GenBank/DDBJ databases">
        <authorList>
            <consortium name="DOE Joint Genome Institute"/>
            <person name="Haridas S."/>
            <person name="Albert R."/>
            <person name="Binder M."/>
            <person name="Bloem J."/>
            <person name="Labutti K."/>
            <person name="Salamov A."/>
            <person name="Andreopoulos B."/>
            <person name="Baker S.E."/>
            <person name="Barry K."/>
            <person name="Bills G."/>
            <person name="Bluhm B.H."/>
            <person name="Cannon C."/>
            <person name="Castanera R."/>
            <person name="Culley D.E."/>
            <person name="Daum C."/>
            <person name="Ezra D."/>
            <person name="Gonzalez J.B."/>
            <person name="Henrissat B."/>
            <person name="Kuo A."/>
            <person name="Liang C."/>
            <person name="Lipzen A."/>
            <person name="Lutzoni F."/>
            <person name="Magnuson J."/>
            <person name="Mondo S."/>
            <person name="Nolan M."/>
            <person name="Ohm R."/>
            <person name="Pangilinan J."/>
            <person name="Park H.-J."/>
            <person name="Ramirez L."/>
            <person name="Alfaro M."/>
            <person name="Sun H."/>
            <person name="Tritt A."/>
            <person name="Yoshinaga Y."/>
            <person name="Zwiers L.-H."/>
            <person name="Turgeon B.G."/>
            <person name="Goodwin S.B."/>
            <person name="Spatafora J.W."/>
            <person name="Crous P.W."/>
            <person name="Grigoriev I.V."/>
        </authorList>
    </citation>
    <scope>NUCLEOTIDE SEQUENCE</scope>
    <source>
        <strain evidence="2">P77</strain>
    </source>
</reference>
<dbReference type="EMBL" id="ML975282">
    <property type="protein sequence ID" value="KAF1835760.1"/>
    <property type="molecule type" value="Genomic_DNA"/>
</dbReference>
<dbReference type="AlphaFoldDB" id="A0A6A5KI14"/>
<gene>
    <name evidence="2" type="ORF">BDW02DRAFT_269325</name>
</gene>
<proteinExistence type="predicted"/>
<feature type="region of interest" description="Disordered" evidence="1">
    <location>
        <begin position="39"/>
        <end position="73"/>
    </location>
</feature>
<organism evidence="2 3">
    <name type="scientific">Decorospora gaudefroyi</name>
    <dbReference type="NCBI Taxonomy" id="184978"/>
    <lineage>
        <taxon>Eukaryota</taxon>
        <taxon>Fungi</taxon>
        <taxon>Dikarya</taxon>
        <taxon>Ascomycota</taxon>
        <taxon>Pezizomycotina</taxon>
        <taxon>Dothideomycetes</taxon>
        <taxon>Pleosporomycetidae</taxon>
        <taxon>Pleosporales</taxon>
        <taxon>Pleosporineae</taxon>
        <taxon>Pleosporaceae</taxon>
        <taxon>Decorospora</taxon>
    </lineage>
</organism>
<keyword evidence="3" id="KW-1185">Reference proteome</keyword>